<name>A0A2D0B552_9BURK</name>
<comment type="subcellular location">
    <subcellularLocation>
        <location evidence="1">Membrane</location>
    </subcellularLocation>
</comment>
<dbReference type="InterPro" id="IPR051310">
    <property type="entry name" value="MCP_chemotaxis"/>
</dbReference>
<evidence type="ECO:0000313" key="7">
    <source>
        <dbReference type="EMBL" id="OWY26730.1"/>
    </source>
</evidence>
<dbReference type="EMBL" id="NJGU01000016">
    <property type="protein sequence ID" value="OWY26730.1"/>
    <property type="molecule type" value="Genomic_DNA"/>
</dbReference>
<dbReference type="Gene3D" id="1.10.287.950">
    <property type="entry name" value="Methyl-accepting chemotaxis protein"/>
    <property type="match status" value="1"/>
</dbReference>
<keyword evidence="5" id="KW-0812">Transmembrane</keyword>
<evidence type="ECO:0000256" key="4">
    <source>
        <dbReference type="PROSITE-ProRule" id="PRU00284"/>
    </source>
</evidence>
<feature type="transmembrane region" description="Helical" evidence="5">
    <location>
        <begin position="12"/>
        <end position="32"/>
    </location>
</feature>
<keyword evidence="5" id="KW-0472">Membrane</keyword>
<proteinExistence type="inferred from homology"/>
<keyword evidence="5" id="KW-1133">Transmembrane helix</keyword>
<dbReference type="GO" id="GO:0007165">
    <property type="term" value="P:signal transduction"/>
    <property type="evidence" value="ECO:0007669"/>
    <property type="project" value="UniProtKB-KW"/>
</dbReference>
<dbReference type="SUPFAM" id="SSF58104">
    <property type="entry name" value="Methyl-accepting chemotaxis protein (MCP) signaling domain"/>
    <property type="match status" value="1"/>
</dbReference>
<dbReference type="Pfam" id="PF12729">
    <property type="entry name" value="4HB_MCP_1"/>
    <property type="match status" value="1"/>
</dbReference>
<dbReference type="CDD" id="cd19411">
    <property type="entry name" value="MCP2201-like_sensor"/>
    <property type="match status" value="1"/>
</dbReference>
<dbReference type="PRINTS" id="PR00260">
    <property type="entry name" value="CHEMTRNSDUCR"/>
</dbReference>
<dbReference type="InterPro" id="IPR047347">
    <property type="entry name" value="YvaQ-like_sensor"/>
</dbReference>
<feature type="domain" description="Methyl-accepting transducer" evidence="6">
    <location>
        <begin position="277"/>
        <end position="506"/>
    </location>
</feature>
<gene>
    <name evidence="7" type="ORF">CEJ42_22630</name>
</gene>
<evidence type="ECO:0000259" key="6">
    <source>
        <dbReference type="PROSITE" id="PS50111"/>
    </source>
</evidence>
<dbReference type="InterPro" id="IPR004090">
    <property type="entry name" value="Chemotax_Me-accpt_rcpt"/>
</dbReference>
<sequence length="545" mass="57644">MKLAAMKVATRLNIVFGMLQIILATVIGVAIWRMAQINEHMTSITDINNVEVRHVNAMRSAVFEQSMTVRNLALTQDPADAAREAGRLRQQVAAYDHAEAALGRMFADIAETTDHERQAMQLIAQQASRARPLLERAAASGQAGDIAGVRALLGGEMVALQAQRRETLAALARFEDELNARMQTEAAGAYRMAFLNIVALGVAALVLGLLGTWRVTRSLLDELGGEPSYAAALARSIAAGDLTRRIHTRESDRLSLLAAMRTMNESLQGIVSRVRCGAHSISTASEQIATGNIDLSERTERQAGSLQQTASAMEQLTSIVQQNQRSAEQCNELAAETARAAADGRALIRELIATMRAIDASSSRVVEIIEVIDGIAFQTNILALNAAVEAARAGESGLGFAVVASEVRALAQRAATAAAEIKVLIGDAACAVNAGTRQVADAGGAIDGIAERVERVVGVMADITGAGREQAQGIEEINKAIVLMDGVTQQNAALVEQAAGAAQALLDQARELTDMVDVFTLEESPAPAARMPARPAAPPAEILIN</sequence>
<dbReference type="Pfam" id="PF00015">
    <property type="entry name" value="MCPsignal"/>
    <property type="match status" value="1"/>
</dbReference>
<reference evidence="7 8" key="1">
    <citation type="submission" date="2017-06" db="EMBL/GenBank/DDBJ databases">
        <title>Herbaspirillum phytohormonus sp. nov., isolated from the root nodule of Robinia pseudoacacia in lead-zinc mine.</title>
        <authorList>
            <person name="Fan M."/>
            <person name="Lin Y."/>
        </authorList>
    </citation>
    <scope>NUCLEOTIDE SEQUENCE [LARGE SCALE GENOMIC DNA]</scope>
    <source>
        <strain evidence="7 8">HZ10</strain>
    </source>
</reference>
<evidence type="ECO:0000256" key="3">
    <source>
        <dbReference type="ARBA" id="ARBA00029447"/>
    </source>
</evidence>
<dbReference type="PROSITE" id="PS50111">
    <property type="entry name" value="CHEMOTAXIS_TRANSDUC_2"/>
    <property type="match status" value="1"/>
</dbReference>
<keyword evidence="4" id="KW-0807">Transducer</keyword>
<dbReference type="PANTHER" id="PTHR43531">
    <property type="entry name" value="PROTEIN ICFG"/>
    <property type="match status" value="1"/>
</dbReference>
<evidence type="ECO:0000313" key="8">
    <source>
        <dbReference type="Proteomes" id="UP000197596"/>
    </source>
</evidence>
<dbReference type="InterPro" id="IPR024478">
    <property type="entry name" value="HlyB_4HB_MCP"/>
</dbReference>
<dbReference type="AlphaFoldDB" id="A0A2D0B552"/>
<dbReference type="RefSeq" id="WP_088752631.1">
    <property type="nucleotide sequence ID" value="NZ_NJGU01000016.1"/>
</dbReference>
<dbReference type="SMART" id="SM00283">
    <property type="entry name" value="MA"/>
    <property type="match status" value="1"/>
</dbReference>
<dbReference type="InterPro" id="IPR004089">
    <property type="entry name" value="MCPsignal_dom"/>
</dbReference>
<dbReference type="GO" id="GO:0004888">
    <property type="term" value="F:transmembrane signaling receptor activity"/>
    <property type="evidence" value="ECO:0007669"/>
    <property type="project" value="InterPro"/>
</dbReference>
<organism evidence="7 8">
    <name type="scientific">Herbaspirillum robiniae</name>
    <dbReference type="NCBI Taxonomy" id="2014887"/>
    <lineage>
        <taxon>Bacteria</taxon>
        <taxon>Pseudomonadati</taxon>
        <taxon>Pseudomonadota</taxon>
        <taxon>Betaproteobacteria</taxon>
        <taxon>Burkholderiales</taxon>
        <taxon>Oxalobacteraceae</taxon>
        <taxon>Herbaspirillum</taxon>
    </lineage>
</organism>
<accession>A0A2D0B552</accession>
<feature type="transmembrane region" description="Helical" evidence="5">
    <location>
        <begin position="192"/>
        <end position="213"/>
    </location>
</feature>
<dbReference type="GO" id="GO:0005886">
    <property type="term" value="C:plasma membrane"/>
    <property type="evidence" value="ECO:0007669"/>
    <property type="project" value="TreeGrafter"/>
</dbReference>
<comment type="caution">
    <text evidence="7">The sequence shown here is derived from an EMBL/GenBank/DDBJ whole genome shotgun (WGS) entry which is preliminary data.</text>
</comment>
<dbReference type="PANTHER" id="PTHR43531:SF14">
    <property type="entry name" value="METHYL-ACCEPTING CHEMOTAXIS PROTEIN I-RELATED"/>
    <property type="match status" value="1"/>
</dbReference>
<evidence type="ECO:0000256" key="2">
    <source>
        <dbReference type="ARBA" id="ARBA00022481"/>
    </source>
</evidence>
<evidence type="ECO:0000256" key="1">
    <source>
        <dbReference type="ARBA" id="ARBA00004370"/>
    </source>
</evidence>
<dbReference type="Proteomes" id="UP000197596">
    <property type="component" value="Unassembled WGS sequence"/>
</dbReference>
<dbReference type="GO" id="GO:0006935">
    <property type="term" value="P:chemotaxis"/>
    <property type="evidence" value="ECO:0007669"/>
    <property type="project" value="InterPro"/>
</dbReference>
<evidence type="ECO:0000256" key="5">
    <source>
        <dbReference type="SAM" id="Phobius"/>
    </source>
</evidence>
<comment type="similarity">
    <text evidence="3">Belongs to the methyl-accepting chemotaxis (MCP) protein family.</text>
</comment>
<dbReference type="FunFam" id="1.10.287.950:FF:000001">
    <property type="entry name" value="Methyl-accepting chemotaxis sensory transducer"/>
    <property type="match status" value="1"/>
</dbReference>
<protein>
    <submittedName>
        <fullName evidence="7">Chemotaxis protein</fullName>
    </submittedName>
</protein>
<keyword evidence="2" id="KW-0488">Methylation</keyword>